<dbReference type="AlphaFoldDB" id="A0AAD8GVK1"/>
<feature type="active site" evidence="6">
    <location>
        <position position="287"/>
    </location>
</feature>
<comment type="caution">
    <text evidence="9">The sequence shown here is derived from an EMBL/GenBank/DDBJ whole genome shotgun (WGS) entry which is preliminary data.</text>
</comment>
<evidence type="ECO:0000256" key="6">
    <source>
        <dbReference type="PIRSR" id="PIRSR601461-1"/>
    </source>
</evidence>
<dbReference type="CDD" id="cd05476">
    <property type="entry name" value="pepsin_A_like_plant"/>
    <property type="match status" value="1"/>
</dbReference>
<reference evidence="9" key="2">
    <citation type="submission" date="2023-05" db="EMBL/GenBank/DDBJ databases">
        <authorList>
            <person name="Schelkunov M.I."/>
        </authorList>
    </citation>
    <scope>NUCLEOTIDE SEQUENCE</scope>
    <source>
        <strain evidence="9">Hsosn_3</strain>
        <tissue evidence="9">Leaf</tissue>
    </source>
</reference>
<dbReference type="PROSITE" id="PS51767">
    <property type="entry name" value="PEPTIDASE_A1"/>
    <property type="match status" value="1"/>
</dbReference>
<evidence type="ECO:0000256" key="5">
    <source>
        <dbReference type="ARBA" id="ARBA00023180"/>
    </source>
</evidence>
<feature type="active site" evidence="6">
    <location>
        <position position="79"/>
    </location>
</feature>
<dbReference type="SUPFAM" id="SSF50630">
    <property type="entry name" value="Acid proteases"/>
    <property type="match status" value="1"/>
</dbReference>
<dbReference type="PANTHER" id="PTHR47965:SF49">
    <property type="entry name" value="EUKARYOTIC ASPARTYL PROTEASE FAMILY PROTEIN"/>
    <property type="match status" value="1"/>
</dbReference>
<dbReference type="Pfam" id="PF14543">
    <property type="entry name" value="TAXi_N"/>
    <property type="match status" value="1"/>
</dbReference>
<dbReference type="EMBL" id="JAUIZM010000011">
    <property type="protein sequence ID" value="KAK1355314.1"/>
    <property type="molecule type" value="Genomic_DNA"/>
</dbReference>
<evidence type="ECO:0000256" key="2">
    <source>
        <dbReference type="ARBA" id="ARBA00022670"/>
    </source>
</evidence>
<protein>
    <submittedName>
        <fullName evidence="9">Aspartic proteinase PCS1</fullName>
    </submittedName>
</protein>
<dbReference type="GO" id="GO:0006508">
    <property type="term" value="P:proteolysis"/>
    <property type="evidence" value="ECO:0007669"/>
    <property type="project" value="UniProtKB-KW"/>
</dbReference>
<organism evidence="9 10">
    <name type="scientific">Heracleum sosnowskyi</name>
    <dbReference type="NCBI Taxonomy" id="360622"/>
    <lineage>
        <taxon>Eukaryota</taxon>
        <taxon>Viridiplantae</taxon>
        <taxon>Streptophyta</taxon>
        <taxon>Embryophyta</taxon>
        <taxon>Tracheophyta</taxon>
        <taxon>Spermatophyta</taxon>
        <taxon>Magnoliopsida</taxon>
        <taxon>eudicotyledons</taxon>
        <taxon>Gunneridae</taxon>
        <taxon>Pentapetalae</taxon>
        <taxon>asterids</taxon>
        <taxon>campanulids</taxon>
        <taxon>Apiales</taxon>
        <taxon>Apiaceae</taxon>
        <taxon>Apioideae</taxon>
        <taxon>apioid superclade</taxon>
        <taxon>Tordylieae</taxon>
        <taxon>Tordyliinae</taxon>
        <taxon>Heracleum</taxon>
    </lineage>
</organism>
<dbReference type="InterPro" id="IPR032799">
    <property type="entry name" value="TAXi_C"/>
</dbReference>
<dbReference type="Pfam" id="PF14541">
    <property type="entry name" value="TAXi_C"/>
    <property type="match status" value="1"/>
</dbReference>
<dbReference type="InterPro" id="IPR021109">
    <property type="entry name" value="Peptidase_aspartic_dom_sf"/>
</dbReference>
<feature type="chain" id="PRO_5042288448" evidence="7">
    <location>
        <begin position="26"/>
        <end position="433"/>
    </location>
</feature>
<feature type="signal peptide" evidence="7">
    <location>
        <begin position="1"/>
        <end position="25"/>
    </location>
</feature>
<feature type="domain" description="Peptidase A1" evidence="8">
    <location>
        <begin position="61"/>
        <end position="418"/>
    </location>
</feature>
<keyword evidence="7" id="KW-0732">Signal</keyword>
<evidence type="ECO:0000256" key="4">
    <source>
        <dbReference type="ARBA" id="ARBA00022801"/>
    </source>
</evidence>
<dbReference type="InterPro" id="IPR034161">
    <property type="entry name" value="Pepsin-like_plant"/>
</dbReference>
<dbReference type="InterPro" id="IPR032861">
    <property type="entry name" value="TAXi_N"/>
</dbReference>
<dbReference type="GO" id="GO:0004190">
    <property type="term" value="F:aspartic-type endopeptidase activity"/>
    <property type="evidence" value="ECO:0007669"/>
    <property type="project" value="UniProtKB-KW"/>
</dbReference>
<keyword evidence="4" id="KW-0378">Hydrolase</keyword>
<comment type="similarity">
    <text evidence="1">Belongs to the peptidase A1 family.</text>
</comment>
<keyword evidence="5" id="KW-0325">Glycoprotein</keyword>
<dbReference type="Proteomes" id="UP001237642">
    <property type="component" value="Unassembled WGS sequence"/>
</dbReference>
<evidence type="ECO:0000256" key="3">
    <source>
        <dbReference type="ARBA" id="ARBA00022750"/>
    </source>
</evidence>
<evidence type="ECO:0000313" key="9">
    <source>
        <dbReference type="EMBL" id="KAK1355314.1"/>
    </source>
</evidence>
<evidence type="ECO:0000256" key="7">
    <source>
        <dbReference type="SAM" id="SignalP"/>
    </source>
</evidence>
<evidence type="ECO:0000259" key="8">
    <source>
        <dbReference type="PROSITE" id="PS51767"/>
    </source>
</evidence>
<gene>
    <name evidence="9" type="ORF">POM88_048570</name>
</gene>
<dbReference type="FunFam" id="2.40.70.10:FF:000046">
    <property type="entry name" value="Aspartic proteinase PCS1"/>
    <property type="match status" value="1"/>
</dbReference>
<dbReference type="Gene3D" id="2.40.70.10">
    <property type="entry name" value="Acid Proteases"/>
    <property type="match status" value="2"/>
</dbReference>
<dbReference type="FunFam" id="2.40.70.10:FF:000073">
    <property type="entry name" value="Aspartic proteinase PCS1"/>
    <property type="match status" value="1"/>
</dbReference>
<dbReference type="InterPro" id="IPR033121">
    <property type="entry name" value="PEPTIDASE_A1"/>
</dbReference>
<proteinExistence type="inferred from homology"/>
<evidence type="ECO:0000256" key="1">
    <source>
        <dbReference type="ARBA" id="ARBA00007447"/>
    </source>
</evidence>
<evidence type="ECO:0000313" key="10">
    <source>
        <dbReference type="Proteomes" id="UP001237642"/>
    </source>
</evidence>
<sequence length="433" mass="47831">MATSLQLQALVFNIIIIFSVSTCSCKKTPSSLLLPLKTKFIPSGSLLKPPNKLSFHHNVSLTVSLTVGSPPQQVTMVLDTGSELSFLHCKKTPNRPLTFNPLSSVSYTPIPCSSPTCRVRTRDFTSPVSCDPKKLCHATLCYADASSVEGNLAADTFRVGSLDQPRTVFGCMDTYSSSNPEDSKTTGLMGMNRGSLSFVSQMGFPKFSYCISGQDASGVLLFGEASFSWLQPLNYTPLVQMSTPLPYYNRVAYTVQLEGIKVAGRVLPLPKSVYVPDHTGAGQTMVDSGTQFTFLLGPVYTALKMEYLRQTKGVLRVYEDPNFVFQGAMDLCYRVEMTRNFLPTLPTVNFMFRGVEMSVSGERLLYRVPGMRVGNDNIHCFTFGNSELLGMEAYIIGHHHQQNLWMEFDLEKSRVGLAEVRCDLASQRLGLDV</sequence>
<keyword evidence="3" id="KW-0064">Aspartyl protease</keyword>
<reference evidence="9" key="1">
    <citation type="submission" date="2023-02" db="EMBL/GenBank/DDBJ databases">
        <title>Genome of toxic invasive species Heracleum sosnowskyi carries increased number of genes despite the absence of recent whole-genome duplications.</title>
        <authorList>
            <person name="Schelkunov M."/>
            <person name="Shtratnikova V."/>
            <person name="Makarenko M."/>
            <person name="Klepikova A."/>
            <person name="Omelchenko D."/>
            <person name="Novikova G."/>
            <person name="Obukhova E."/>
            <person name="Bogdanov V."/>
            <person name="Penin A."/>
            <person name="Logacheva M."/>
        </authorList>
    </citation>
    <scope>NUCLEOTIDE SEQUENCE</scope>
    <source>
        <strain evidence="9">Hsosn_3</strain>
        <tissue evidence="9">Leaf</tissue>
    </source>
</reference>
<dbReference type="InterPro" id="IPR001461">
    <property type="entry name" value="Aspartic_peptidase_A1"/>
</dbReference>
<keyword evidence="2" id="KW-0645">Protease</keyword>
<name>A0AAD8GVK1_9APIA</name>
<accession>A0AAD8GVK1</accession>
<keyword evidence="10" id="KW-1185">Reference proteome</keyword>
<dbReference type="PANTHER" id="PTHR47965">
    <property type="entry name" value="ASPARTYL PROTEASE-RELATED"/>
    <property type="match status" value="1"/>
</dbReference>